<reference evidence="1 2" key="1">
    <citation type="submission" date="2020-11" db="EMBL/GenBank/DDBJ databases">
        <authorList>
            <person name="Peeters C."/>
        </authorList>
    </citation>
    <scope>NUCLEOTIDE SEQUENCE [LARGE SCALE GENOMIC DNA]</scope>
    <source>
        <strain evidence="1 2">LMG 7974</strain>
    </source>
</reference>
<dbReference type="Proteomes" id="UP000789803">
    <property type="component" value="Unassembled WGS sequence"/>
</dbReference>
<sequence>MIAKKIFLMPFVLLVLSGCHRDDPSYEIFKSNNDINIGNSFIPTMNSKTREIYDKDRYIYKFEGPKGCRYGFLTNRDDKPEVLQEWIILSGKEYCKEKRGWVLIQ</sequence>
<organism evidence="1 2">
    <name type="scientific">Campylobacter majalis</name>
    <dbReference type="NCBI Taxonomy" id="2790656"/>
    <lineage>
        <taxon>Bacteria</taxon>
        <taxon>Pseudomonadati</taxon>
        <taxon>Campylobacterota</taxon>
        <taxon>Epsilonproteobacteria</taxon>
        <taxon>Campylobacterales</taxon>
        <taxon>Campylobacteraceae</taxon>
        <taxon>Campylobacter</taxon>
    </lineage>
</organism>
<accession>A0ABM8QAP0</accession>
<evidence type="ECO:0000313" key="1">
    <source>
        <dbReference type="EMBL" id="CAD7289840.1"/>
    </source>
</evidence>
<comment type="caution">
    <text evidence="1">The sequence shown here is derived from an EMBL/GenBank/DDBJ whole genome shotgun (WGS) entry which is preliminary data.</text>
</comment>
<evidence type="ECO:0000313" key="2">
    <source>
        <dbReference type="Proteomes" id="UP000789803"/>
    </source>
</evidence>
<protein>
    <recommendedName>
        <fullName evidence="3">Lipoprotein</fullName>
    </recommendedName>
</protein>
<gene>
    <name evidence="1" type="ORF">LMG7974_01925</name>
</gene>
<proteinExistence type="predicted"/>
<keyword evidence="2" id="KW-1185">Reference proteome</keyword>
<name>A0ABM8QAP0_9BACT</name>
<dbReference type="PROSITE" id="PS51257">
    <property type="entry name" value="PROKAR_LIPOPROTEIN"/>
    <property type="match status" value="1"/>
</dbReference>
<dbReference type="RefSeq" id="WP_229933693.1">
    <property type="nucleotide sequence ID" value="NZ_CAJHOF010000037.1"/>
</dbReference>
<evidence type="ECO:0008006" key="3">
    <source>
        <dbReference type="Google" id="ProtNLM"/>
    </source>
</evidence>
<dbReference type="EMBL" id="CAJHOF010000037">
    <property type="protein sequence ID" value="CAD7289840.1"/>
    <property type="molecule type" value="Genomic_DNA"/>
</dbReference>